<comment type="subcellular location">
    <subcellularLocation>
        <location evidence="1">Membrane</location>
        <topology evidence="1">Multi-pass membrane protein</topology>
    </subcellularLocation>
</comment>
<dbReference type="SUPFAM" id="SSF49899">
    <property type="entry name" value="Concanavalin A-like lectins/glucanases"/>
    <property type="match status" value="1"/>
</dbReference>
<dbReference type="PANTHER" id="PTHR12011:SF347">
    <property type="entry name" value="FI21270P1-RELATED"/>
    <property type="match status" value="1"/>
</dbReference>
<organism evidence="10 11">
    <name type="scientific">Stegodyphus mimosarum</name>
    <name type="common">African social velvet spider</name>
    <dbReference type="NCBI Taxonomy" id="407821"/>
    <lineage>
        <taxon>Eukaryota</taxon>
        <taxon>Metazoa</taxon>
        <taxon>Ecdysozoa</taxon>
        <taxon>Arthropoda</taxon>
        <taxon>Chelicerata</taxon>
        <taxon>Arachnida</taxon>
        <taxon>Araneae</taxon>
        <taxon>Araneomorphae</taxon>
        <taxon>Entelegynae</taxon>
        <taxon>Eresoidea</taxon>
        <taxon>Eresidae</taxon>
        <taxon>Stegodyphus</taxon>
    </lineage>
</organism>
<evidence type="ECO:0000256" key="5">
    <source>
        <dbReference type="ARBA" id="ARBA00023157"/>
    </source>
</evidence>
<evidence type="ECO:0000256" key="7">
    <source>
        <dbReference type="SAM" id="Phobius"/>
    </source>
</evidence>
<evidence type="ECO:0000256" key="1">
    <source>
        <dbReference type="ARBA" id="ARBA00004141"/>
    </source>
</evidence>
<feature type="transmembrane region" description="Helical" evidence="7">
    <location>
        <begin position="996"/>
        <end position="1019"/>
    </location>
</feature>
<evidence type="ECO:0000313" key="10">
    <source>
        <dbReference type="EMBL" id="KFM59088.1"/>
    </source>
</evidence>
<keyword evidence="5" id="KW-1015">Disulfide bond</keyword>
<dbReference type="PROSITE" id="PS50261">
    <property type="entry name" value="G_PROTEIN_RECEP_F2_4"/>
    <property type="match status" value="1"/>
</dbReference>
<reference evidence="10 11" key="1">
    <citation type="submission" date="2013-11" db="EMBL/GenBank/DDBJ databases">
        <title>Genome sequencing of Stegodyphus mimosarum.</title>
        <authorList>
            <person name="Bechsgaard J."/>
        </authorList>
    </citation>
    <scope>NUCLEOTIDE SEQUENCE [LARGE SCALE GENOMIC DNA]</scope>
</reference>
<feature type="region of interest" description="Disordered" evidence="6">
    <location>
        <begin position="687"/>
        <end position="727"/>
    </location>
</feature>
<sequence length="1179" mass="130217">MPTTTTTEKPTTTTTEIPTTTTEIPTTTTTTTEAATTTTTTEKPTTTTTEEPTTTTTEEPTTTTTTTEPPTTTTTEAPTSTTTSEAPTTTTTKAPTTTTTTEVPTTTTTTEKPTTTTTEAPTTTTTTEAPTTTTTEIPTTTTTTEAPTTTTTEVPTTTTTTTEAATTTTTTTTTEAPTTTTLAPTTTTTEATTTTTEPTTTTTLAPTTTTTEATTTTTKATTTTTEPTTTTTEATTTTTEKATTTTEPTTTTTLEPTTTTEQTTTPGPRTGIFYNVTGDYHFPNLLRNGSSVDLSDITISNGPLGFGWAIDLDDNAGNDTKQCLKMRVIPKNKNHENCWSHPITCQEGMSMSIWVKITFKRNDPELRYIYSTGADSDGSEGVALCFRGIFMYQLVSTGKEMWNLTVPGPVKNNTWYEVGMRWSSDTGLEMFINAEKVGHVLYPDEVNPPKLRPGDMELTVGCRKSSDGEYVDFAYGEFDELTAWMWALNEDQYHFYLGGHDPNSTCDPETHPLHCETNINKILDRLENTEFDSLEGLINAFDHLKALSEVEKDPAGSADEKDENADNRNIDEIKTLIKIIEKIMVKTWDKPDSLKVKDLENIMAIQDLTSNLLDRKYETGWQSIQNQGKSSVDFVNQVSAYQLQKAKQTDTGKEPLKMVVKSTNIVTDIRRSMLYDVLAADESISFSSDTAEEDDDYEDEEQKRRKREIDEDENEDEDEDEKEEESKARVVITKEVYGDLNKLDNVAFIASSYNYLDTLSPLWNKQTGNFTTYVFIDSQILSATVDPNASSTALEKEPILVTLKHKRQVKASGRKLLADKDLQENGEIRKRECVLWDPTMEIKGSKGKGGWNPGDCSVANSTAEETTCQCSRLGTYAIMSKIRQPFTIIPEDEWVKICKWIGHGVSIILLIFYIIVIILRGALHEQFHIIRLNMAGAALIASVCFVLSGFFYDDEEICRVLSVMIHLFYSAVGTWLLVEAHAIFSALINGSFGPRYTCYIMIGWAAPLGMVGGCFTVIYDYGYDYRCLVGPTTNMRLLLVTPIIIVTLFAFTISLLTCINYGTPAVKRTAIVNELSSATRGNFIVIILFLSTWMCGVFALVDLGFDADEIPIFNPIFQILNSCLGIFIVMIIGLGSKHFRHCLCHSKKNQTETKTLNLDPFDVHDKATIANRKKIYAAS</sequence>
<feature type="transmembrane region" description="Helical" evidence="7">
    <location>
        <begin position="900"/>
        <end position="920"/>
    </location>
</feature>
<feature type="transmembrane region" description="Helical" evidence="7">
    <location>
        <begin position="964"/>
        <end position="984"/>
    </location>
</feature>
<proteinExistence type="predicted"/>
<evidence type="ECO:0000256" key="3">
    <source>
        <dbReference type="ARBA" id="ARBA00022989"/>
    </source>
</evidence>
<name>A0A087T1U9_STEMI</name>
<keyword evidence="11" id="KW-1185">Reference proteome</keyword>
<dbReference type="EMBL" id="KK113013">
    <property type="protein sequence ID" value="KFM59088.1"/>
    <property type="molecule type" value="Genomic_DNA"/>
</dbReference>
<dbReference type="PROSITE" id="PS50221">
    <property type="entry name" value="GAIN_B"/>
    <property type="match status" value="1"/>
</dbReference>
<feature type="transmembrane region" description="Helical" evidence="7">
    <location>
        <begin position="1083"/>
        <end position="1104"/>
    </location>
</feature>
<feature type="compositionally biased region" description="Acidic residues" evidence="6">
    <location>
        <begin position="710"/>
        <end position="723"/>
    </location>
</feature>
<gene>
    <name evidence="10" type="ORF">X975_06579</name>
</gene>
<feature type="non-terminal residue" evidence="10">
    <location>
        <position position="1179"/>
    </location>
</feature>
<keyword evidence="4 7" id="KW-0472">Membrane</keyword>
<feature type="compositionally biased region" description="Low complexity" evidence="6">
    <location>
        <begin position="1"/>
        <end position="266"/>
    </location>
</feature>
<feature type="compositionally biased region" description="Acidic residues" evidence="6">
    <location>
        <begin position="690"/>
        <end position="700"/>
    </location>
</feature>
<dbReference type="InterPro" id="IPR000203">
    <property type="entry name" value="GPS"/>
</dbReference>
<dbReference type="AlphaFoldDB" id="A0A087T1U9"/>
<dbReference type="InterPro" id="IPR046338">
    <property type="entry name" value="GAIN_dom_sf"/>
</dbReference>
<dbReference type="SMART" id="SM00303">
    <property type="entry name" value="GPS"/>
    <property type="match status" value="1"/>
</dbReference>
<feature type="transmembrane region" description="Helical" evidence="7">
    <location>
        <begin position="1116"/>
        <end position="1135"/>
    </location>
</feature>
<feature type="domain" description="G-protein coupled receptors family 2 profile 2" evidence="9">
    <location>
        <begin position="895"/>
        <end position="1136"/>
    </location>
</feature>
<keyword evidence="3 7" id="KW-1133">Transmembrane helix</keyword>
<dbReference type="InterPro" id="IPR057244">
    <property type="entry name" value="GAIN_B"/>
</dbReference>
<evidence type="ECO:0000313" key="11">
    <source>
        <dbReference type="Proteomes" id="UP000054359"/>
    </source>
</evidence>
<keyword evidence="2 7" id="KW-0812">Transmembrane</keyword>
<evidence type="ECO:0000256" key="4">
    <source>
        <dbReference type="ARBA" id="ARBA00023136"/>
    </source>
</evidence>
<dbReference type="OrthoDB" id="1100386at2759"/>
<accession>A0A087T1U9</accession>
<dbReference type="Proteomes" id="UP000054359">
    <property type="component" value="Unassembled WGS sequence"/>
</dbReference>
<dbReference type="SUPFAM" id="SSF81321">
    <property type="entry name" value="Family A G protein-coupled receptor-like"/>
    <property type="match status" value="1"/>
</dbReference>
<feature type="transmembrane region" description="Helical" evidence="7">
    <location>
        <begin position="1039"/>
        <end position="1062"/>
    </location>
</feature>
<evidence type="ECO:0000259" key="8">
    <source>
        <dbReference type="PROSITE" id="PS50221"/>
    </source>
</evidence>
<evidence type="ECO:0000256" key="2">
    <source>
        <dbReference type="ARBA" id="ARBA00022692"/>
    </source>
</evidence>
<dbReference type="OMA" id="TCINYGT"/>
<dbReference type="InterPro" id="IPR013320">
    <property type="entry name" value="ConA-like_dom_sf"/>
</dbReference>
<dbReference type="Pfam" id="PF00002">
    <property type="entry name" value="7tm_2"/>
    <property type="match status" value="1"/>
</dbReference>
<dbReference type="GO" id="GO:0004930">
    <property type="term" value="F:G protein-coupled receptor activity"/>
    <property type="evidence" value="ECO:0007669"/>
    <property type="project" value="InterPro"/>
</dbReference>
<dbReference type="InterPro" id="IPR000832">
    <property type="entry name" value="GPCR_2_secretin-like"/>
</dbReference>
<dbReference type="Gene3D" id="1.20.1070.10">
    <property type="entry name" value="Rhodopsin 7-helix transmembrane proteins"/>
    <property type="match status" value="1"/>
</dbReference>
<feature type="region of interest" description="Disordered" evidence="6">
    <location>
        <begin position="1"/>
        <end position="269"/>
    </location>
</feature>
<dbReference type="PANTHER" id="PTHR12011">
    <property type="entry name" value="ADHESION G-PROTEIN COUPLED RECEPTOR"/>
    <property type="match status" value="1"/>
</dbReference>
<dbReference type="GO" id="GO:0005886">
    <property type="term" value="C:plasma membrane"/>
    <property type="evidence" value="ECO:0007669"/>
    <property type="project" value="TreeGrafter"/>
</dbReference>
<evidence type="ECO:0000256" key="6">
    <source>
        <dbReference type="SAM" id="MobiDB-lite"/>
    </source>
</evidence>
<feature type="transmembrane region" description="Helical" evidence="7">
    <location>
        <begin position="932"/>
        <end position="952"/>
    </location>
</feature>
<evidence type="ECO:0000259" key="9">
    <source>
        <dbReference type="PROSITE" id="PS50261"/>
    </source>
</evidence>
<feature type="domain" description="GAIN-B" evidence="8">
    <location>
        <begin position="722"/>
        <end position="886"/>
    </location>
</feature>
<protein>
    <submittedName>
        <fullName evidence="10">Putative G-protein coupled receptor 112</fullName>
    </submittedName>
</protein>
<dbReference type="GO" id="GO:0007166">
    <property type="term" value="P:cell surface receptor signaling pathway"/>
    <property type="evidence" value="ECO:0007669"/>
    <property type="project" value="InterPro"/>
</dbReference>
<dbReference type="InterPro" id="IPR017981">
    <property type="entry name" value="GPCR_2-like_7TM"/>
</dbReference>
<keyword evidence="10" id="KW-0675">Receptor</keyword>
<dbReference type="Pfam" id="PF01825">
    <property type="entry name" value="GPS"/>
    <property type="match status" value="1"/>
</dbReference>
<dbReference type="Gene3D" id="2.60.220.50">
    <property type="match status" value="1"/>
</dbReference>